<comment type="caution">
    <text evidence="4">The sequence shown here is derived from an EMBL/GenBank/DDBJ whole genome shotgun (WGS) entry which is preliminary data.</text>
</comment>
<feature type="domain" description="Lacto-N-biose phosphorylase central" evidence="2">
    <location>
        <begin position="441"/>
        <end position="668"/>
    </location>
</feature>
<dbReference type="Gene3D" id="3.20.20.80">
    <property type="entry name" value="Glycosidases"/>
    <property type="match status" value="1"/>
</dbReference>
<dbReference type="Gene3D" id="2.60.40.10">
    <property type="entry name" value="Immunoglobulins"/>
    <property type="match status" value="1"/>
</dbReference>
<dbReference type="InterPro" id="IPR013780">
    <property type="entry name" value="Glyco_hydro_b"/>
</dbReference>
<dbReference type="GO" id="GO:0050500">
    <property type="term" value="F:1,3-beta-galactosyl-N-acetylhexosamine phosphorylase activity"/>
    <property type="evidence" value="ECO:0007669"/>
    <property type="project" value="UniProtKB-EC"/>
</dbReference>
<dbReference type="Gene3D" id="3.40.50.880">
    <property type="match status" value="1"/>
</dbReference>
<organism evidence="4 5">
    <name type="scientific">Candidatus Borkfalkia excrementavium</name>
    <dbReference type="NCBI Taxonomy" id="2838505"/>
    <lineage>
        <taxon>Bacteria</taxon>
        <taxon>Bacillati</taxon>
        <taxon>Bacillota</taxon>
        <taxon>Clostridia</taxon>
        <taxon>Christensenellales</taxon>
        <taxon>Christensenellaceae</taxon>
        <taxon>Candidatus Borkfalkia</taxon>
    </lineage>
</organism>
<accession>A0A9D2CGK0</accession>
<gene>
    <name evidence="4" type="primary">gnpA</name>
    <name evidence="4" type="ORF">H9728_06180</name>
</gene>
<reference evidence="4" key="1">
    <citation type="journal article" date="2021" name="PeerJ">
        <title>Extensive microbial diversity within the chicken gut microbiome revealed by metagenomics and culture.</title>
        <authorList>
            <person name="Gilroy R."/>
            <person name="Ravi A."/>
            <person name="Getino M."/>
            <person name="Pursley I."/>
            <person name="Horton D.L."/>
            <person name="Alikhan N.F."/>
            <person name="Baker D."/>
            <person name="Gharbi K."/>
            <person name="Hall N."/>
            <person name="Watson M."/>
            <person name="Adriaenssens E.M."/>
            <person name="Foster-Nyarko E."/>
            <person name="Jarju S."/>
            <person name="Secka A."/>
            <person name="Antonio M."/>
            <person name="Oren A."/>
            <person name="Chaudhuri R.R."/>
            <person name="La Ragione R."/>
            <person name="Hildebrand F."/>
            <person name="Pallen M.J."/>
        </authorList>
    </citation>
    <scope>NUCLEOTIDE SEQUENCE</scope>
    <source>
        <strain evidence="4">CHK199-9574</strain>
    </source>
</reference>
<evidence type="ECO:0000259" key="1">
    <source>
        <dbReference type="Pfam" id="PF09508"/>
    </source>
</evidence>
<dbReference type="InterPro" id="IPR013783">
    <property type="entry name" value="Ig-like_fold"/>
</dbReference>
<proteinExistence type="predicted"/>
<dbReference type="Pfam" id="PF09508">
    <property type="entry name" value="Lact_bio_phlase"/>
    <property type="match status" value="1"/>
</dbReference>
<sequence length="734" mass="83518">MGKGRITIPTDAGFVEETKKIMKEWGADAVRDCDGTTLPANASELADKVYNTYFVIRGDYDWAMANKDEWQHVYLLSGFCTASSDTLKIRLMDGYFEQQVKPDFASDPKKYWEVIDRTTGRLLDPAEWDFDEREGTVTVKKAELFHDYTVSFLAISLWDPVHMYNSITNGWTEKKHIMYDPFYPKTAKYIREHLADWCDKHPETSVVRFTTFLYQFSLVFNDKGKEKNVNWFGYSMAVSPRMLDAFEKEYGYKMRAEYLIEAGRYDSSFNVPTKQYLDYMAFIEKFVCDTIKDLVKITHEKKKEAMMFLGDCWIGCEPYGEYFSELGLDAIVGSVGGGVTVRMLSDVEGVRYREGRMLPYFFPDTFFEGNEKAAVDELNRNWMTARRAMLRNPLDRIGFGGYLALAAKFHSFMKRASEICEEFRVLYDNVKGKSPKNFLTVGILNAWGKKRSWMCYMVAHELWYQQIYSYQGILEALSGLPVDVRFISFEDIRKGVPADIDVIINAGDAGTSWSGGANWLDEEIVTSVRKFVWNGGGFIGVGEPTAADANGKFFQLRDVLGVDKEIGFTLSEDKYNLTAKKGHFITEDLSSLPDYGEGMKNIYAMNGTDVLDIRFDAGHMRGVNTGEVKMAVHSYGKGRAFYAAGLPYSFENARLLYRAMLYTAGKEDSLRRAFSSNVLTDCGYYADKDVYAVINNSADAQKTDVYDIKGNKIVLNLKGGELVWLDGKDFPSAE</sequence>
<dbReference type="NCBIfam" id="TIGR02336">
    <property type="entry name" value="1,3-beta-galactosyl-N-acetylhexosamine phosphorylase"/>
    <property type="match status" value="1"/>
</dbReference>
<evidence type="ECO:0000313" key="4">
    <source>
        <dbReference type="EMBL" id="HIY78615.1"/>
    </source>
</evidence>
<feature type="domain" description="Lacto-N-biose phosphorylase-like N-terminal TIM barrel" evidence="1">
    <location>
        <begin position="4"/>
        <end position="436"/>
    </location>
</feature>
<dbReference type="Proteomes" id="UP000824135">
    <property type="component" value="Unassembled WGS sequence"/>
</dbReference>
<dbReference type="Gene3D" id="2.60.40.1180">
    <property type="entry name" value="Golgi alpha-mannosidase II"/>
    <property type="match status" value="1"/>
</dbReference>
<evidence type="ECO:0000313" key="5">
    <source>
        <dbReference type="Proteomes" id="UP000824135"/>
    </source>
</evidence>
<dbReference type="InterPro" id="IPR012711">
    <property type="entry name" value="Lacto-N-biose_phosphorylase"/>
</dbReference>
<reference evidence="4" key="2">
    <citation type="submission" date="2021-04" db="EMBL/GenBank/DDBJ databases">
        <authorList>
            <person name="Gilroy R."/>
        </authorList>
    </citation>
    <scope>NUCLEOTIDE SEQUENCE</scope>
    <source>
        <strain evidence="4">CHK199-9574</strain>
    </source>
</reference>
<dbReference type="EC" id="2.4.1.211" evidence="4"/>
<evidence type="ECO:0000259" key="3">
    <source>
        <dbReference type="Pfam" id="PF17386"/>
    </source>
</evidence>
<dbReference type="InterPro" id="IPR035356">
    <property type="entry name" value="LBP_C"/>
</dbReference>
<dbReference type="AlphaFoldDB" id="A0A9D2CGK0"/>
<keyword evidence="4" id="KW-0808">Transferase</keyword>
<dbReference type="InterPro" id="IPR029062">
    <property type="entry name" value="Class_I_gatase-like"/>
</dbReference>
<protein>
    <submittedName>
        <fullName evidence="4">1,3-beta-galactosyl-N-acetylhexosamine phosphorylase</fullName>
        <ecNumber evidence="4">2.4.1.211</ecNumber>
    </submittedName>
</protein>
<dbReference type="GO" id="GO:0004645">
    <property type="term" value="F:1,4-alpha-oligoglucan phosphorylase activity"/>
    <property type="evidence" value="ECO:0007669"/>
    <property type="project" value="InterPro"/>
</dbReference>
<dbReference type="Pfam" id="PF17385">
    <property type="entry name" value="LBP_M"/>
    <property type="match status" value="1"/>
</dbReference>
<name>A0A9D2CGK0_9FIRM</name>
<dbReference type="SUPFAM" id="SSF52317">
    <property type="entry name" value="Class I glutamine amidotransferase-like"/>
    <property type="match status" value="1"/>
</dbReference>
<keyword evidence="4" id="KW-0328">Glycosyltransferase</keyword>
<dbReference type="InterPro" id="IPR035363">
    <property type="entry name" value="LBP_M"/>
</dbReference>
<dbReference type="Pfam" id="PF17386">
    <property type="entry name" value="LBP_C"/>
    <property type="match status" value="1"/>
</dbReference>
<dbReference type="InterPro" id="IPR035080">
    <property type="entry name" value="Lact_bio_phlase-like_N"/>
</dbReference>
<feature type="domain" description="Lacto-N-biose phosphorylase C-terminal" evidence="3">
    <location>
        <begin position="674"/>
        <end position="725"/>
    </location>
</feature>
<dbReference type="EMBL" id="DXCO01000038">
    <property type="protein sequence ID" value="HIY78615.1"/>
    <property type="molecule type" value="Genomic_DNA"/>
</dbReference>
<evidence type="ECO:0000259" key="2">
    <source>
        <dbReference type="Pfam" id="PF17385"/>
    </source>
</evidence>